<keyword evidence="3 5" id="KW-0479">Metal-binding</keyword>
<gene>
    <name evidence="6" type="ORF">FJTKL_00753</name>
</gene>
<dbReference type="PANTHER" id="PTHR24305:SF226">
    <property type="entry name" value="CYTOCHROME P450 MONOOXYGENASE"/>
    <property type="match status" value="1"/>
</dbReference>
<accession>A0ABR4E2B8</accession>
<evidence type="ECO:0000256" key="5">
    <source>
        <dbReference type="RuleBase" id="RU000461"/>
    </source>
</evidence>
<keyword evidence="7" id="KW-1185">Reference proteome</keyword>
<dbReference type="PROSITE" id="PS00086">
    <property type="entry name" value="CYTOCHROME_P450"/>
    <property type="match status" value="1"/>
</dbReference>
<dbReference type="InterPro" id="IPR036396">
    <property type="entry name" value="Cyt_P450_sf"/>
</dbReference>
<keyword evidence="4 5" id="KW-0408">Iron</keyword>
<dbReference type="InterPro" id="IPR050121">
    <property type="entry name" value="Cytochrome_P450_monoxygenase"/>
</dbReference>
<keyword evidence="2 5" id="KW-0349">Heme</keyword>
<dbReference type="Gene3D" id="1.10.630.10">
    <property type="entry name" value="Cytochrome P450"/>
    <property type="match status" value="1"/>
</dbReference>
<protein>
    <submittedName>
        <fullName evidence="6">Uncharacterized protein</fullName>
    </submittedName>
</protein>
<name>A0ABR4E2B8_9PEZI</name>
<organism evidence="6 7">
    <name type="scientific">Diaporthe vaccinii</name>
    <dbReference type="NCBI Taxonomy" id="105482"/>
    <lineage>
        <taxon>Eukaryota</taxon>
        <taxon>Fungi</taxon>
        <taxon>Dikarya</taxon>
        <taxon>Ascomycota</taxon>
        <taxon>Pezizomycotina</taxon>
        <taxon>Sordariomycetes</taxon>
        <taxon>Sordariomycetidae</taxon>
        <taxon>Diaporthales</taxon>
        <taxon>Diaporthaceae</taxon>
        <taxon>Diaporthe</taxon>
        <taxon>Diaporthe eres species complex</taxon>
    </lineage>
</organism>
<dbReference type="Pfam" id="PF00067">
    <property type="entry name" value="p450"/>
    <property type="match status" value="1"/>
</dbReference>
<dbReference type="SUPFAM" id="SSF48264">
    <property type="entry name" value="Cytochrome P450"/>
    <property type="match status" value="1"/>
</dbReference>
<sequence length="376" mass="41738">MAQEVDVFLGQLLRSGQNQEIVDMTPSCERLGVDIIGQLAFGFQLNTQRDPTHRPVSAGMRARSRLGSLYMAWPALRYMDPIITRLSPVKYKADMQSLYKSLRTMIGARMALPKDAKPDFYAHVSGDIAPGDPGLDTKDLWAEAILIVAAGGSTTATTITAALFYLSRNPQAYERLASEIRNNFTSAKDVKQGPQLSACSYLRAVIDESLRLSTGTISNWRVQDPSSVAAGEQLVVDGHVIPPGTEVATNAYSFMRNPDYYPQPFAFRPERWLAEDGETLRDSSDIVRRAFVPFSIGARSCAGQAMAYLELNLAIARTMWYFDFEKAPGEAGKLGEVPGQPLVFKLEYSTIVGHHGPNLVFKPRGYYWRELMKHVD</sequence>
<dbReference type="PRINTS" id="PR00385">
    <property type="entry name" value="P450"/>
</dbReference>
<keyword evidence="5" id="KW-0503">Monooxygenase</keyword>
<evidence type="ECO:0000256" key="4">
    <source>
        <dbReference type="ARBA" id="ARBA00023004"/>
    </source>
</evidence>
<dbReference type="InterPro" id="IPR001128">
    <property type="entry name" value="Cyt_P450"/>
</dbReference>
<dbReference type="InterPro" id="IPR017972">
    <property type="entry name" value="Cyt_P450_CS"/>
</dbReference>
<comment type="similarity">
    <text evidence="5">Belongs to the cytochrome P450 family.</text>
</comment>
<dbReference type="PANTHER" id="PTHR24305">
    <property type="entry name" value="CYTOCHROME P450"/>
    <property type="match status" value="1"/>
</dbReference>
<dbReference type="InterPro" id="IPR002401">
    <property type="entry name" value="Cyt_P450_E_grp-I"/>
</dbReference>
<evidence type="ECO:0000256" key="3">
    <source>
        <dbReference type="ARBA" id="ARBA00022723"/>
    </source>
</evidence>
<dbReference type="Proteomes" id="UP001600888">
    <property type="component" value="Unassembled WGS sequence"/>
</dbReference>
<evidence type="ECO:0000313" key="6">
    <source>
        <dbReference type="EMBL" id="KAL2276579.1"/>
    </source>
</evidence>
<comment type="caution">
    <text evidence="6">The sequence shown here is derived from an EMBL/GenBank/DDBJ whole genome shotgun (WGS) entry which is preliminary data.</text>
</comment>
<comment type="cofactor">
    <cofactor evidence="1">
        <name>heme</name>
        <dbReference type="ChEBI" id="CHEBI:30413"/>
    </cofactor>
</comment>
<evidence type="ECO:0000256" key="2">
    <source>
        <dbReference type="ARBA" id="ARBA00022617"/>
    </source>
</evidence>
<proteinExistence type="inferred from homology"/>
<evidence type="ECO:0000256" key="1">
    <source>
        <dbReference type="ARBA" id="ARBA00001971"/>
    </source>
</evidence>
<dbReference type="PRINTS" id="PR00463">
    <property type="entry name" value="EP450I"/>
</dbReference>
<keyword evidence="5" id="KW-0560">Oxidoreductase</keyword>
<reference evidence="6 7" key="1">
    <citation type="submission" date="2024-03" db="EMBL/GenBank/DDBJ databases">
        <title>A high-quality draft genome sequence of Diaporthe vaccinii, a causative agent of upright dieback and viscid rot disease in cranberry plants.</title>
        <authorList>
            <person name="Sarrasin M."/>
            <person name="Lang B.F."/>
            <person name="Burger G."/>
        </authorList>
    </citation>
    <scope>NUCLEOTIDE SEQUENCE [LARGE SCALE GENOMIC DNA]</scope>
    <source>
        <strain evidence="6 7">IS7</strain>
    </source>
</reference>
<dbReference type="EMBL" id="JBAWTH010000110">
    <property type="protein sequence ID" value="KAL2276579.1"/>
    <property type="molecule type" value="Genomic_DNA"/>
</dbReference>
<evidence type="ECO:0000313" key="7">
    <source>
        <dbReference type="Proteomes" id="UP001600888"/>
    </source>
</evidence>